<dbReference type="InterPro" id="IPR011711">
    <property type="entry name" value="GntR_C"/>
</dbReference>
<dbReference type="Gene3D" id="1.10.10.10">
    <property type="entry name" value="Winged helix-like DNA-binding domain superfamily/Winged helix DNA-binding domain"/>
    <property type="match status" value="1"/>
</dbReference>
<protein>
    <submittedName>
        <fullName evidence="6">Transcriptional regulator, GntR family</fullName>
    </submittedName>
</protein>
<keyword evidence="3" id="KW-0804">Transcription</keyword>
<dbReference type="RefSeq" id="WP_087134708.1">
    <property type="nucleotide sequence ID" value="NZ_FUKP01000073.1"/>
</dbReference>
<dbReference type="SUPFAM" id="SSF46785">
    <property type="entry name" value="Winged helix' DNA-binding domain"/>
    <property type="match status" value="1"/>
</dbReference>
<sequence length="226" mass="25258">MVQSRRPRPSEAQRRGAVGGAAEELRRRIENAELAPGTRLGEVALAAELDVSRNSLREAFAELAAERLLVRRPHRGVIVASPDVPQVREIYRTRRIIELGALRFGEITPEVEAELHQVVAVLSPDPSAVDPRLMGDANQRLHGAIAAMTGASDLQRTLRQAMARVRLAFQPMDRETALHPLFAERNLQIAQTLLDRRPEDLQETMASYLDQAEQFVLDHLSERQDA</sequence>
<dbReference type="Pfam" id="PF00392">
    <property type="entry name" value="GntR"/>
    <property type="match status" value="1"/>
</dbReference>
<name>A0A1R4JYY8_9MICC</name>
<dbReference type="InterPro" id="IPR008920">
    <property type="entry name" value="TF_FadR/GntR_C"/>
</dbReference>
<evidence type="ECO:0000256" key="2">
    <source>
        <dbReference type="ARBA" id="ARBA00023125"/>
    </source>
</evidence>
<dbReference type="SMART" id="SM00345">
    <property type="entry name" value="HTH_GNTR"/>
    <property type="match status" value="1"/>
</dbReference>
<feature type="region of interest" description="Disordered" evidence="4">
    <location>
        <begin position="1"/>
        <end position="20"/>
    </location>
</feature>
<proteinExistence type="predicted"/>
<evidence type="ECO:0000256" key="3">
    <source>
        <dbReference type="ARBA" id="ARBA00023163"/>
    </source>
</evidence>
<dbReference type="SMART" id="SM00895">
    <property type="entry name" value="FCD"/>
    <property type="match status" value="1"/>
</dbReference>
<evidence type="ECO:0000256" key="1">
    <source>
        <dbReference type="ARBA" id="ARBA00023015"/>
    </source>
</evidence>
<reference evidence="6 7" key="1">
    <citation type="submission" date="2017-02" db="EMBL/GenBank/DDBJ databases">
        <authorList>
            <person name="Peterson S.W."/>
        </authorList>
    </citation>
    <scope>NUCLEOTIDE SEQUENCE [LARGE SCALE GENOMIC DNA]</scope>
    <source>
        <strain evidence="6 7">2B3F</strain>
    </source>
</reference>
<dbReference type="PROSITE" id="PS50949">
    <property type="entry name" value="HTH_GNTR"/>
    <property type="match status" value="1"/>
</dbReference>
<evidence type="ECO:0000313" key="7">
    <source>
        <dbReference type="Proteomes" id="UP000196230"/>
    </source>
</evidence>
<keyword evidence="1" id="KW-0805">Transcription regulation</keyword>
<evidence type="ECO:0000313" key="6">
    <source>
        <dbReference type="EMBL" id="SJN37209.1"/>
    </source>
</evidence>
<keyword evidence="2" id="KW-0238">DNA-binding</keyword>
<dbReference type="PANTHER" id="PTHR43537">
    <property type="entry name" value="TRANSCRIPTIONAL REGULATOR, GNTR FAMILY"/>
    <property type="match status" value="1"/>
</dbReference>
<dbReference type="InterPro" id="IPR000524">
    <property type="entry name" value="Tscrpt_reg_HTH_GntR"/>
</dbReference>
<accession>A0A1R4JYY8</accession>
<evidence type="ECO:0000259" key="5">
    <source>
        <dbReference type="PROSITE" id="PS50949"/>
    </source>
</evidence>
<dbReference type="InterPro" id="IPR036388">
    <property type="entry name" value="WH-like_DNA-bd_sf"/>
</dbReference>
<dbReference type="EMBL" id="FUKP01000073">
    <property type="protein sequence ID" value="SJN37209.1"/>
    <property type="molecule type" value="Genomic_DNA"/>
</dbReference>
<dbReference type="Proteomes" id="UP000196230">
    <property type="component" value="Unassembled WGS sequence"/>
</dbReference>
<evidence type="ECO:0000256" key="4">
    <source>
        <dbReference type="SAM" id="MobiDB-lite"/>
    </source>
</evidence>
<dbReference type="GO" id="GO:0003700">
    <property type="term" value="F:DNA-binding transcription factor activity"/>
    <property type="evidence" value="ECO:0007669"/>
    <property type="project" value="InterPro"/>
</dbReference>
<dbReference type="SUPFAM" id="SSF48008">
    <property type="entry name" value="GntR ligand-binding domain-like"/>
    <property type="match status" value="1"/>
</dbReference>
<dbReference type="PANTHER" id="PTHR43537:SF5">
    <property type="entry name" value="UXU OPERON TRANSCRIPTIONAL REGULATOR"/>
    <property type="match status" value="1"/>
</dbReference>
<organism evidence="6 7">
    <name type="scientific">Micrococcus lylae</name>
    <dbReference type="NCBI Taxonomy" id="1273"/>
    <lineage>
        <taxon>Bacteria</taxon>
        <taxon>Bacillati</taxon>
        <taxon>Actinomycetota</taxon>
        <taxon>Actinomycetes</taxon>
        <taxon>Micrococcales</taxon>
        <taxon>Micrococcaceae</taxon>
        <taxon>Micrococcus</taxon>
    </lineage>
</organism>
<dbReference type="Gene3D" id="1.20.120.530">
    <property type="entry name" value="GntR ligand-binding domain-like"/>
    <property type="match status" value="1"/>
</dbReference>
<dbReference type="Pfam" id="PF07729">
    <property type="entry name" value="FCD"/>
    <property type="match status" value="1"/>
</dbReference>
<feature type="domain" description="HTH gntR-type" evidence="5">
    <location>
        <begin position="15"/>
        <end position="82"/>
    </location>
</feature>
<dbReference type="InterPro" id="IPR036390">
    <property type="entry name" value="WH_DNA-bd_sf"/>
</dbReference>
<dbReference type="CDD" id="cd07377">
    <property type="entry name" value="WHTH_GntR"/>
    <property type="match status" value="1"/>
</dbReference>
<dbReference type="GO" id="GO:0003677">
    <property type="term" value="F:DNA binding"/>
    <property type="evidence" value="ECO:0007669"/>
    <property type="project" value="UniProtKB-KW"/>
</dbReference>
<gene>
    <name evidence="6" type="ORF">FM125_11445</name>
</gene>
<dbReference type="AlphaFoldDB" id="A0A1R4JYY8"/>